<evidence type="ECO:0000256" key="1">
    <source>
        <dbReference type="ARBA" id="ARBA00000086"/>
    </source>
</evidence>
<dbReference type="GO" id="GO:0043916">
    <property type="term" value="F:DNA-7-methylguanine glycosylase activity"/>
    <property type="evidence" value="ECO:0007669"/>
    <property type="project" value="TreeGrafter"/>
</dbReference>
<evidence type="ECO:0000256" key="4">
    <source>
        <dbReference type="ARBA" id="ARBA00023204"/>
    </source>
</evidence>
<dbReference type="EC" id="3.2.2.21" evidence="2"/>
<proteinExistence type="predicted"/>
<dbReference type="EMBL" id="CP046566">
    <property type="protein sequence ID" value="QGW28422.1"/>
    <property type="molecule type" value="Genomic_DNA"/>
</dbReference>
<dbReference type="GO" id="GO:0008725">
    <property type="term" value="F:DNA-3-methyladenine glycosylase activity"/>
    <property type="evidence" value="ECO:0007669"/>
    <property type="project" value="TreeGrafter"/>
</dbReference>
<evidence type="ECO:0000313" key="6">
    <source>
        <dbReference type="EMBL" id="QGW28422.1"/>
    </source>
</evidence>
<dbReference type="GO" id="GO:0006307">
    <property type="term" value="P:DNA alkylation repair"/>
    <property type="evidence" value="ECO:0007669"/>
    <property type="project" value="TreeGrafter"/>
</dbReference>
<dbReference type="PANTHER" id="PTHR43003:SF5">
    <property type="entry name" value="DNA-3-METHYLADENINE GLYCOSYLASE"/>
    <property type="match status" value="1"/>
</dbReference>
<dbReference type="GO" id="GO:0006285">
    <property type="term" value="P:base-excision repair, AP site formation"/>
    <property type="evidence" value="ECO:0007669"/>
    <property type="project" value="TreeGrafter"/>
</dbReference>
<evidence type="ECO:0000256" key="2">
    <source>
        <dbReference type="ARBA" id="ARBA00012000"/>
    </source>
</evidence>
<evidence type="ECO:0000259" key="5">
    <source>
        <dbReference type="SMART" id="SM00478"/>
    </source>
</evidence>
<organism evidence="6 7">
    <name type="scientific">Phnomibacter ginsenosidimutans</name>
    <dbReference type="NCBI Taxonomy" id="2676868"/>
    <lineage>
        <taxon>Bacteria</taxon>
        <taxon>Pseudomonadati</taxon>
        <taxon>Bacteroidota</taxon>
        <taxon>Chitinophagia</taxon>
        <taxon>Chitinophagales</taxon>
        <taxon>Chitinophagaceae</taxon>
        <taxon>Phnomibacter</taxon>
    </lineage>
</organism>
<dbReference type="GO" id="GO:0005737">
    <property type="term" value="C:cytoplasm"/>
    <property type="evidence" value="ECO:0007669"/>
    <property type="project" value="TreeGrafter"/>
</dbReference>
<evidence type="ECO:0000313" key="7">
    <source>
        <dbReference type="Proteomes" id="UP000426027"/>
    </source>
</evidence>
<feature type="domain" description="HhH-GPD" evidence="5">
    <location>
        <begin position="56"/>
        <end position="208"/>
    </location>
</feature>
<dbReference type="InterPro" id="IPR003265">
    <property type="entry name" value="HhH-GPD_domain"/>
</dbReference>
<dbReference type="Pfam" id="PF00730">
    <property type="entry name" value="HhH-GPD"/>
    <property type="match status" value="1"/>
</dbReference>
<keyword evidence="3" id="KW-0227">DNA damage</keyword>
<dbReference type="PANTHER" id="PTHR43003">
    <property type="entry name" value="DNA-3-METHYLADENINE GLYCOSYLASE"/>
    <property type="match status" value="1"/>
</dbReference>
<dbReference type="KEGG" id="fls:GLV81_10220"/>
<dbReference type="InterPro" id="IPR011257">
    <property type="entry name" value="DNA_glycosylase"/>
</dbReference>
<dbReference type="Gene3D" id="1.10.1670.40">
    <property type="match status" value="1"/>
</dbReference>
<dbReference type="AlphaFoldDB" id="A0A6I6GNA6"/>
<dbReference type="Proteomes" id="UP000426027">
    <property type="component" value="Chromosome"/>
</dbReference>
<accession>A0A6I6GNA6</accession>
<gene>
    <name evidence="6" type="ORF">GLV81_10220</name>
</gene>
<dbReference type="SMART" id="SM00478">
    <property type="entry name" value="ENDO3c"/>
    <property type="match status" value="1"/>
</dbReference>
<dbReference type="Gene3D" id="1.10.340.30">
    <property type="entry name" value="Hypothetical protein, domain 2"/>
    <property type="match status" value="1"/>
</dbReference>
<sequence length="215" mass="24175">MAGINQNIVRMNIVNEAAIEQLIATDGLFAKIYARYGPPPVWARPAGFVSLCRIILEQQVSLASAKAHYLQLKNYLPAFTPAHILLLTDAEMRRCRISRQKATYLKALATAVTNGTLDIAALSQQDEATVRAQLTSIKGIGQWTADIYLMLCLQAKDIFPIGDIAVINTLRELTGAHTKEDMLQLAESWTPRRSLAVYFLWHYYLNKRKKPLDFL</sequence>
<comment type="catalytic activity">
    <reaction evidence="1">
        <text>Hydrolysis of alkylated DNA, releasing 3-methyladenine, 3-methylguanine, 7-methylguanine and 7-methyladenine.</text>
        <dbReference type="EC" id="3.2.2.21"/>
    </reaction>
</comment>
<dbReference type="SUPFAM" id="SSF48150">
    <property type="entry name" value="DNA-glycosylase"/>
    <property type="match status" value="1"/>
</dbReference>
<keyword evidence="4" id="KW-0234">DNA repair</keyword>
<dbReference type="InterPro" id="IPR051912">
    <property type="entry name" value="Alkylbase_DNA_Glycosylase/TA"/>
</dbReference>
<keyword evidence="7" id="KW-1185">Reference proteome</keyword>
<protein>
    <recommendedName>
        <fullName evidence="2">DNA-3-methyladenine glycosylase II</fullName>
        <ecNumber evidence="2">3.2.2.21</ecNumber>
    </recommendedName>
</protein>
<dbReference type="CDD" id="cd00056">
    <property type="entry name" value="ENDO3c"/>
    <property type="match status" value="1"/>
</dbReference>
<name>A0A6I6GNA6_9BACT</name>
<reference evidence="6 7" key="1">
    <citation type="submission" date="2019-11" db="EMBL/GenBank/DDBJ databases">
        <authorList>
            <person name="Im W.T."/>
        </authorList>
    </citation>
    <scope>NUCLEOTIDE SEQUENCE [LARGE SCALE GENOMIC DNA]</scope>
    <source>
        <strain evidence="6 7">SB-02</strain>
    </source>
</reference>
<dbReference type="GO" id="GO:0032993">
    <property type="term" value="C:protein-DNA complex"/>
    <property type="evidence" value="ECO:0007669"/>
    <property type="project" value="TreeGrafter"/>
</dbReference>
<dbReference type="GO" id="GO:0032131">
    <property type="term" value="F:alkylated DNA binding"/>
    <property type="evidence" value="ECO:0007669"/>
    <property type="project" value="TreeGrafter"/>
</dbReference>
<evidence type="ECO:0000256" key="3">
    <source>
        <dbReference type="ARBA" id="ARBA00022763"/>
    </source>
</evidence>